<dbReference type="PROSITE" id="PS51257">
    <property type="entry name" value="PROKAR_LIPOPROTEIN"/>
    <property type="match status" value="1"/>
</dbReference>
<evidence type="ECO:0000256" key="2">
    <source>
        <dbReference type="SAM" id="SignalP"/>
    </source>
</evidence>
<name>A0ABS8ZFH4_9PSEU</name>
<evidence type="ECO:0008006" key="5">
    <source>
        <dbReference type="Google" id="ProtNLM"/>
    </source>
</evidence>
<dbReference type="SUPFAM" id="SSF56601">
    <property type="entry name" value="beta-lactamase/transpeptidase-like"/>
    <property type="match status" value="1"/>
</dbReference>
<dbReference type="Gene3D" id="3.40.710.10">
    <property type="entry name" value="DD-peptidase/beta-lactamase superfamily"/>
    <property type="match status" value="1"/>
</dbReference>
<reference evidence="3 4" key="1">
    <citation type="submission" date="2021-12" db="EMBL/GenBank/DDBJ databases">
        <title>Genome sequence of Kibdelosporangium philippinense ATCC 49844.</title>
        <authorList>
            <person name="Fedorov E.A."/>
            <person name="Omeragic M."/>
            <person name="Shalygina K.F."/>
            <person name="Maclea K.S."/>
        </authorList>
    </citation>
    <scope>NUCLEOTIDE SEQUENCE [LARGE SCALE GENOMIC DNA]</scope>
    <source>
        <strain evidence="3 4">ATCC 49844</strain>
    </source>
</reference>
<feature type="region of interest" description="Disordered" evidence="1">
    <location>
        <begin position="38"/>
        <end position="59"/>
    </location>
</feature>
<feature type="chain" id="PRO_5045051055" description="Serine hydrolase" evidence="2">
    <location>
        <begin position="27"/>
        <end position="302"/>
    </location>
</feature>
<dbReference type="RefSeq" id="WP_233728030.1">
    <property type="nucleotide sequence ID" value="NZ_JAJVCN010000002.1"/>
</dbReference>
<feature type="signal peptide" evidence="2">
    <location>
        <begin position="1"/>
        <end position="26"/>
    </location>
</feature>
<protein>
    <recommendedName>
        <fullName evidence="5">Serine hydrolase</fullName>
    </recommendedName>
</protein>
<organism evidence="3 4">
    <name type="scientific">Kibdelosporangium philippinense</name>
    <dbReference type="NCBI Taxonomy" id="211113"/>
    <lineage>
        <taxon>Bacteria</taxon>
        <taxon>Bacillati</taxon>
        <taxon>Actinomycetota</taxon>
        <taxon>Actinomycetes</taxon>
        <taxon>Pseudonocardiales</taxon>
        <taxon>Pseudonocardiaceae</taxon>
        <taxon>Kibdelosporangium</taxon>
    </lineage>
</organism>
<evidence type="ECO:0000313" key="3">
    <source>
        <dbReference type="EMBL" id="MCE7006571.1"/>
    </source>
</evidence>
<accession>A0ABS8ZFH4</accession>
<evidence type="ECO:0000256" key="1">
    <source>
        <dbReference type="SAM" id="MobiDB-lite"/>
    </source>
</evidence>
<keyword evidence="2" id="KW-0732">Signal</keyword>
<dbReference type="Proteomes" id="UP001521150">
    <property type="component" value="Unassembled WGS sequence"/>
</dbReference>
<keyword evidence="4" id="KW-1185">Reference proteome</keyword>
<proteinExistence type="predicted"/>
<sequence>MTRTLWTVAAATVTAAVLGLIGCATTQRSPELMEEIPVQTGPPPAEWTQPPPSSPPAVRGKVSTIDVQQVVRGVSANATAAAVVLDLDSDTETISENADRQFYAGSLVKLLVGLDTLLRAPGDELKSQQVATMLVFSDDTICSELWVAGGGGRAIIGRMSQLLQLDGTQPPRTRPGQWGDTLITAHDLVLIYKYILTKAPEEIRETMIRAMANAAEHGSDHFFQYFGIPSAFRKTSWAIKQAWTNNAAAVSAHSTGLIGAGEGGAWRYLMILLTEHPPRQTIDVAADSVSEAAVAIAPLIQQ</sequence>
<evidence type="ECO:0000313" key="4">
    <source>
        <dbReference type="Proteomes" id="UP001521150"/>
    </source>
</evidence>
<comment type="caution">
    <text evidence="3">The sequence shown here is derived from an EMBL/GenBank/DDBJ whole genome shotgun (WGS) entry which is preliminary data.</text>
</comment>
<dbReference type="InterPro" id="IPR012338">
    <property type="entry name" value="Beta-lactam/transpept-like"/>
</dbReference>
<feature type="compositionally biased region" description="Pro residues" evidence="1">
    <location>
        <begin position="40"/>
        <end position="55"/>
    </location>
</feature>
<gene>
    <name evidence="3" type="ORF">LWC34_27620</name>
</gene>
<dbReference type="EMBL" id="JAJVCN010000002">
    <property type="protein sequence ID" value="MCE7006571.1"/>
    <property type="molecule type" value="Genomic_DNA"/>
</dbReference>